<reference evidence="2" key="1">
    <citation type="journal article" date="2023" name="Plant J.">
        <title>Genome sequences and population genomics provide insights into the demographic history, inbreeding, and mutation load of two 'living fossil' tree species of Dipteronia.</title>
        <authorList>
            <person name="Feng Y."/>
            <person name="Comes H.P."/>
            <person name="Chen J."/>
            <person name="Zhu S."/>
            <person name="Lu R."/>
            <person name="Zhang X."/>
            <person name="Li P."/>
            <person name="Qiu J."/>
            <person name="Olsen K.M."/>
            <person name="Qiu Y."/>
        </authorList>
    </citation>
    <scope>NUCLEOTIDE SEQUENCE</scope>
    <source>
        <strain evidence="2">KIB01</strain>
    </source>
</reference>
<organism evidence="2 3">
    <name type="scientific">Dipteronia dyeriana</name>
    <dbReference type="NCBI Taxonomy" id="168575"/>
    <lineage>
        <taxon>Eukaryota</taxon>
        <taxon>Viridiplantae</taxon>
        <taxon>Streptophyta</taxon>
        <taxon>Embryophyta</taxon>
        <taxon>Tracheophyta</taxon>
        <taxon>Spermatophyta</taxon>
        <taxon>Magnoliopsida</taxon>
        <taxon>eudicotyledons</taxon>
        <taxon>Gunneridae</taxon>
        <taxon>Pentapetalae</taxon>
        <taxon>rosids</taxon>
        <taxon>malvids</taxon>
        <taxon>Sapindales</taxon>
        <taxon>Sapindaceae</taxon>
        <taxon>Hippocastanoideae</taxon>
        <taxon>Acereae</taxon>
        <taxon>Dipteronia</taxon>
    </lineage>
</organism>
<evidence type="ECO:0000256" key="1">
    <source>
        <dbReference type="SAM" id="MobiDB-lite"/>
    </source>
</evidence>
<comment type="caution">
    <text evidence="2">The sequence shown here is derived from an EMBL/GenBank/DDBJ whole genome shotgun (WGS) entry which is preliminary data.</text>
</comment>
<name>A0AAD9WK12_9ROSI</name>
<gene>
    <name evidence="2" type="ORF">Ddye_028796</name>
</gene>
<proteinExistence type="predicted"/>
<accession>A0AAD9WK12</accession>
<evidence type="ECO:0000313" key="3">
    <source>
        <dbReference type="Proteomes" id="UP001280121"/>
    </source>
</evidence>
<dbReference type="EMBL" id="JANJYI010000009">
    <property type="protein sequence ID" value="KAK2634004.1"/>
    <property type="molecule type" value="Genomic_DNA"/>
</dbReference>
<dbReference type="Proteomes" id="UP001280121">
    <property type="component" value="Unassembled WGS sequence"/>
</dbReference>
<evidence type="ECO:0000313" key="2">
    <source>
        <dbReference type="EMBL" id="KAK2634004.1"/>
    </source>
</evidence>
<dbReference type="AlphaFoldDB" id="A0AAD9WK12"/>
<protein>
    <submittedName>
        <fullName evidence="2">Uncharacterized protein</fullName>
    </submittedName>
</protein>
<sequence length="109" mass="11869">MPSAKAARSTNAYVSSFPAPPTFLRSPSHLQYPDGVSPDQSPPYQSLSYQSPPTVYCNRSPQAYLYAYSPEASPPPLARSYPGAPMNYPAYGGYDSGLAPAYQQANYHR</sequence>
<feature type="region of interest" description="Disordered" evidence="1">
    <location>
        <begin position="25"/>
        <end position="52"/>
    </location>
</feature>
<feature type="compositionally biased region" description="Low complexity" evidence="1">
    <location>
        <begin position="37"/>
        <end position="52"/>
    </location>
</feature>
<keyword evidence="3" id="KW-1185">Reference proteome</keyword>